<evidence type="ECO:0000313" key="9">
    <source>
        <dbReference type="EMBL" id="KAJ8603825.1"/>
    </source>
</evidence>
<dbReference type="PANTHER" id="PTHR44998:SF1">
    <property type="entry name" value="UDP-N-ACETYLGLUCOSAMINE--PEPTIDE N-ACETYLGLUCOSAMINYLTRANSFERASE 110 KDA SUBUNIT"/>
    <property type="match status" value="1"/>
</dbReference>
<evidence type="ECO:0000256" key="6">
    <source>
        <dbReference type="SAM" id="SignalP"/>
    </source>
</evidence>
<dbReference type="InterPro" id="IPR002654">
    <property type="entry name" value="Glyco_trans_25"/>
</dbReference>
<evidence type="ECO:0000256" key="5">
    <source>
        <dbReference type="SAM" id="MobiDB-lite"/>
    </source>
</evidence>
<dbReference type="Pfam" id="PF13844">
    <property type="entry name" value="Glyco_transf_41"/>
    <property type="match status" value="1"/>
</dbReference>
<dbReference type="Gene3D" id="3.40.50.11380">
    <property type="match status" value="1"/>
</dbReference>
<feature type="region of interest" description="Disordered" evidence="5">
    <location>
        <begin position="825"/>
        <end position="849"/>
    </location>
</feature>
<keyword evidence="3" id="KW-0677">Repeat</keyword>
<dbReference type="Proteomes" id="UP001230188">
    <property type="component" value="Unassembled WGS sequence"/>
</dbReference>
<dbReference type="EMBL" id="JAQMWT010000344">
    <property type="protein sequence ID" value="KAJ8603825.1"/>
    <property type="molecule type" value="Genomic_DNA"/>
</dbReference>
<reference evidence="9" key="1">
    <citation type="submission" date="2023-01" db="EMBL/GenBank/DDBJ databases">
        <title>Metagenome sequencing of chrysophaentin producing Chrysophaeum taylorii.</title>
        <authorList>
            <person name="Davison J."/>
            <person name="Bewley C."/>
        </authorList>
    </citation>
    <scope>NUCLEOTIDE SEQUENCE</scope>
    <source>
        <strain evidence="9">NIES-1699</strain>
    </source>
</reference>
<comment type="caution">
    <text evidence="9">The sequence shown here is derived from an EMBL/GenBank/DDBJ whole genome shotgun (WGS) entry which is preliminary data.</text>
</comment>
<comment type="pathway">
    <text evidence="1">Protein modification; protein glycosylation.</text>
</comment>
<evidence type="ECO:0000313" key="10">
    <source>
        <dbReference type="Proteomes" id="UP001230188"/>
    </source>
</evidence>
<evidence type="ECO:0000256" key="3">
    <source>
        <dbReference type="ARBA" id="ARBA00022737"/>
    </source>
</evidence>
<keyword evidence="2" id="KW-0808">Transferase</keyword>
<evidence type="ECO:0000256" key="2">
    <source>
        <dbReference type="ARBA" id="ARBA00022679"/>
    </source>
</evidence>
<organism evidence="9 10">
    <name type="scientific">Chrysophaeum taylorii</name>
    <dbReference type="NCBI Taxonomy" id="2483200"/>
    <lineage>
        <taxon>Eukaryota</taxon>
        <taxon>Sar</taxon>
        <taxon>Stramenopiles</taxon>
        <taxon>Ochrophyta</taxon>
        <taxon>Pelagophyceae</taxon>
        <taxon>Pelagomonadales</taxon>
        <taxon>Pelagomonadaceae</taxon>
        <taxon>Chrysophaeum</taxon>
    </lineage>
</organism>
<gene>
    <name evidence="9" type="ORF">CTAYLR_000257</name>
</gene>
<evidence type="ECO:0000259" key="7">
    <source>
        <dbReference type="Pfam" id="PF01755"/>
    </source>
</evidence>
<dbReference type="AlphaFoldDB" id="A0AAD7UEH7"/>
<keyword evidence="4" id="KW-0802">TPR repeat</keyword>
<evidence type="ECO:0000256" key="1">
    <source>
        <dbReference type="ARBA" id="ARBA00004922"/>
    </source>
</evidence>
<accession>A0AAD7UEH7</accession>
<proteinExistence type="predicted"/>
<keyword evidence="10" id="KW-1185">Reference proteome</keyword>
<feature type="chain" id="PRO_5042163546" evidence="6">
    <location>
        <begin position="17"/>
        <end position="849"/>
    </location>
</feature>
<dbReference type="GO" id="GO:0016740">
    <property type="term" value="F:transferase activity"/>
    <property type="evidence" value="ECO:0007669"/>
    <property type="project" value="UniProtKB-KW"/>
</dbReference>
<feature type="domain" description="O-GlcNAc transferase C-terminal" evidence="8">
    <location>
        <begin position="382"/>
        <end position="518"/>
    </location>
</feature>
<feature type="signal peptide" evidence="6">
    <location>
        <begin position="1"/>
        <end position="16"/>
    </location>
</feature>
<name>A0AAD7UEH7_9STRA</name>
<sequence length="849" mass="90538">MEGILWFVVVVGVSEAWAPSSHGRVKGIRRAQESLEAEVAAAVGALGTTSYSEVERSLVALWSRDARRMDMPPALRDGFVRLFEYRRDRDVLDPSACDALAAIHADHEKWDAAAAACEEATRRGGTSDFRRALWLRARRSVWDWRDGDAAEARELCERDAVTPFATLSLPGVSSEARLARGRRALRAALAAPAVRRGEVSVRTGGSSRPGGLPLVAVLTPDANGAHPLSQLLPSALGAVRSFRIALVTLCAPDGSAERSRFEAGADLVLEAHAASPAVVAGAVADLSPAALVDMCGFAGSADVLEVVARRPAPVVVAGGLGTPHFMGGVVYDWALCDRVVAPDPPRDAETALRVPRAYFCADLSAYEAAACAEPRGDDRAAAAAHGLREAAVVLCCMNRARKVEPEILDAWLGALRELVDDGIDAQLWLYAPSETAASRAIDRAAGVLRGGAAEARDRLVFADRVPRSAHLSRLARADVALDTRVYGSHTLACDYAYAGVPLVTALEGDHWPSRVAAAVNRAAVVSADDREALVAACEAGDWRGAYAAKIVALARDPDLRGRLSRALRDGVRNGAPLWDARRWADGFERALTAALAARSAKAPIDVPPLLPRASCCVVLGSNPDRVRHFRVAIATALPEIQRLDAVEGSDRRAVNDALALLGGLRVAPVFRAATTGQIACVASHALAWTRVAAEAREGYAVILEDDATFPLGGDAFRAAVDDVASSDLGDLCYLYVYPDHWPEPPLTATTPGRPVATRPGFRTWCLLAYLLSRAGARKLLDLLTDQREIYAPVDCMVADWAERGLLDVRAVDAIGFVDNAGQLDRRPPSPGKLRSNLWGAPLWSSPSQR</sequence>
<protein>
    <submittedName>
        <fullName evidence="9">Uncharacterized protein</fullName>
    </submittedName>
</protein>
<dbReference type="Pfam" id="PF01755">
    <property type="entry name" value="Glyco_transf_25"/>
    <property type="match status" value="1"/>
</dbReference>
<feature type="domain" description="Glycosyl transferase family 25" evidence="7">
    <location>
        <begin position="619"/>
        <end position="710"/>
    </location>
</feature>
<dbReference type="PANTHER" id="PTHR44998">
    <property type="match status" value="1"/>
</dbReference>
<dbReference type="InterPro" id="IPR029489">
    <property type="entry name" value="OGT/SEC/SPY_C"/>
</dbReference>
<dbReference type="Gene3D" id="3.40.50.2000">
    <property type="entry name" value="Glycogen Phosphorylase B"/>
    <property type="match status" value="1"/>
</dbReference>
<evidence type="ECO:0000259" key="8">
    <source>
        <dbReference type="Pfam" id="PF13844"/>
    </source>
</evidence>
<keyword evidence="6" id="KW-0732">Signal</keyword>
<evidence type="ECO:0000256" key="4">
    <source>
        <dbReference type="ARBA" id="ARBA00022803"/>
    </source>
</evidence>